<reference evidence="1" key="2">
    <citation type="submission" date="2023-06" db="EMBL/GenBank/DDBJ databases">
        <authorList>
            <consortium name="Clinical and Environmental Microbiology Branch: Whole genome sequencing antimicrobial resistance pathogens in the healthcare setting"/>
        </authorList>
    </citation>
    <scope>NUCLEOTIDE SEQUENCE</scope>
    <source>
        <strain evidence="1">Microbial</strain>
    </source>
</reference>
<reference evidence="2 3" key="1">
    <citation type="submission" date="2018-06" db="EMBL/GenBank/DDBJ databases">
        <authorList>
            <consortium name="Pathogen Informatics"/>
            <person name="Doyle S."/>
        </authorList>
    </citation>
    <scope>NUCLEOTIDE SEQUENCE [LARGE SCALE GENOMIC DNA]</scope>
    <source>
        <strain evidence="2 3">NCTC11938</strain>
    </source>
</reference>
<proteinExistence type="predicted"/>
<evidence type="ECO:0000313" key="1">
    <source>
        <dbReference type="EMBL" id="EKW9775199.1"/>
    </source>
</evidence>
<dbReference type="InterPro" id="IPR024487">
    <property type="entry name" value="CBP_BcsR"/>
</dbReference>
<organism evidence="2 3">
    <name type="scientific">Proteus mirabilis</name>
    <dbReference type="NCBI Taxonomy" id="584"/>
    <lineage>
        <taxon>Bacteria</taxon>
        <taxon>Pseudomonadati</taxon>
        <taxon>Pseudomonadota</taxon>
        <taxon>Gammaproteobacteria</taxon>
        <taxon>Enterobacterales</taxon>
        <taxon>Morganellaceae</taxon>
        <taxon>Proteus</taxon>
    </lineage>
</organism>
<dbReference type="EMBL" id="UGTS01000006">
    <property type="protein sequence ID" value="SUC39424.1"/>
    <property type="molecule type" value="Genomic_DNA"/>
</dbReference>
<dbReference type="Pfam" id="PF10945">
    <property type="entry name" value="CBP_BcsR"/>
    <property type="match status" value="1"/>
</dbReference>
<accession>A0A367D5G1</accession>
<dbReference type="RefSeq" id="WP_004244150.1">
    <property type="nucleotide sequence ID" value="NZ_AP026827.1"/>
</dbReference>
<dbReference type="EMBL" id="ABKSPD020000002">
    <property type="protein sequence ID" value="EKW9775199.1"/>
    <property type="molecule type" value="Genomic_DNA"/>
</dbReference>
<gene>
    <name evidence="2" type="ORF">NCTC11938_03714</name>
    <name evidence="1" type="ORF">PW210_000988</name>
</gene>
<protein>
    <submittedName>
        <fullName evidence="2">Protein of uncharacterized function (DUF2629)</fullName>
    </submittedName>
    <submittedName>
        <fullName evidence="1">YhjR family protein</fullName>
    </submittedName>
</protein>
<dbReference type="KEGG" id="pvl:AOB99_12310"/>
<name>A0A367D5G1_PROMI</name>
<dbReference type="AlphaFoldDB" id="A0A367D5G1"/>
<evidence type="ECO:0000313" key="3">
    <source>
        <dbReference type="Proteomes" id="UP000254191"/>
    </source>
</evidence>
<dbReference type="Proteomes" id="UP001171165">
    <property type="component" value="Unassembled WGS sequence"/>
</dbReference>
<evidence type="ECO:0000313" key="2">
    <source>
        <dbReference type="EMBL" id="SUC39424.1"/>
    </source>
</evidence>
<sequence length="63" mass="7787">MENKKFIRSEIKREKESTNQDINKLKKLFSINNYHYRDINNEENQHSLIYRWPLLNTFNSITK</sequence>
<dbReference type="Proteomes" id="UP000254191">
    <property type="component" value="Unassembled WGS sequence"/>
</dbReference>